<keyword evidence="5" id="KW-1185">Reference proteome</keyword>
<dbReference type="PANTHER" id="PTHR22741:SF10">
    <property type="entry name" value="COILED-COIL DOMAIN-CONTAINING PROTEIN CG32809"/>
    <property type="match status" value="1"/>
</dbReference>
<dbReference type="Gene3D" id="1.20.58.1540">
    <property type="entry name" value="Actin interacting protein 3, C-terminal domain"/>
    <property type="match status" value="1"/>
</dbReference>
<sequence length="272" mass="31622">VRLAYGNFRKETADVVGTLEQQCSEMKAAMELERVRQAGSARAFITESQKDMNNRTEAVFDRIEDVESICEEIKRDITQRRAAPSEARMNAVRDGLREMAKDINELKAHVEETQPRWKRAWEEELQAVVSEQQFLKEQVELMAEQEEDYEKLMQLFGQLEKLIQLQATHRPKKQAVLNVVSAEEGYMQLNNVMQEITCIAPDSERRLKAMEQAEKMRRIEQAGRVDEFEQELGNFVTEKKLRPTGGFEEAERLREVRRKNTMIAMLSSKPKP</sequence>
<evidence type="ECO:0000313" key="5">
    <source>
        <dbReference type="Proteomes" id="UP000271241"/>
    </source>
</evidence>
<dbReference type="InterPro" id="IPR022782">
    <property type="entry name" value="AIP3-like_C"/>
</dbReference>
<feature type="non-terminal residue" evidence="4">
    <location>
        <position position="1"/>
    </location>
</feature>
<evidence type="ECO:0000259" key="3">
    <source>
        <dbReference type="SMART" id="SM00806"/>
    </source>
</evidence>
<dbReference type="EMBL" id="KZ992757">
    <property type="protein sequence ID" value="RKP07154.1"/>
    <property type="molecule type" value="Genomic_DNA"/>
</dbReference>
<evidence type="ECO:0000256" key="2">
    <source>
        <dbReference type="SAM" id="Coils"/>
    </source>
</evidence>
<dbReference type="AlphaFoldDB" id="A0A4P9XML2"/>
<evidence type="ECO:0000256" key="1">
    <source>
        <dbReference type="ARBA" id="ARBA00023054"/>
    </source>
</evidence>
<dbReference type="PANTHER" id="PTHR22741">
    <property type="entry name" value="P140CAP/SNIP-RELATED"/>
    <property type="match status" value="1"/>
</dbReference>
<dbReference type="GO" id="GO:0051286">
    <property type="term" value="C:cell tip"/>
    <property type="evidence" value="ECO:0007669"/>
    <property type="project" value="TreeGrafter"/>
</dbReference>
<dbReference type="GO" id="GO:0005519">
    <property type="term" value="F:cytoskeletal regulatory protein binding"/>
    <property type="evidence" value="ECO:0007669"/>
    <property type="project" value="InterPro"/>
</dbReference>
<organism evidence="4 5">
    <name type="scientific">Thamnocephalis sphaerospora</name>
    <dbReference type="NCBI Taxonomy" id="78915"/>
    <lineage>
        <taxon>Eukaryota</taxon>
        <taxon>Fungi</taxon>
        <taxon>Fungi incertae sedis</taxon>
        <taxon>Zoopagomycota</taxon>
        <taxon>Zoopagomycotina</taxon>
        <taxon>Zoopagomycetes</taxon>
        <taxon>Zoopagales</taxon>
        <taxon>Sigmoideomycetaceae</taxon>
        <taxon>Thamnocephalis</taxon>
    </lineage>
</organism>
<dbReference type="Pfam" id="PF03915">
    <property type="entry name" value="AIP3"/>
    <property type="match status" value="1"/>
</dbReference>
<dbReference type="SMART" id="SM00806">
    <property type="entry name" value="AIP3"/>
    <property type="match status" value="1"/>
</dbReference>
<proteinExistence type="predicted"/>
<accession>A0A4P9XML2</accession>
<dbReference type="OrthoDB" id="783096at2759"/>
<keyword evidence="1 2" id="KW-0175">Coiled coil</keyword>
<dbReference type="InterPro" id="IPR005613">
    <property type="entry name" value="AIP3_C"/>
</dbReference>
<reference evidence="5" key="1">
    <citation type="journal article" date="2018" name="Nat. Microbiol.">
        <title>Leveraging single-cell genomics to expand the fungal tree of life.</title>
        <authorList>
            <person name="Ahrendt S.R."/>
            <person name="Quandt C.A."/>
            <person name="Ciobanu D."/>
            <person name="Clum A."/>
            <person name="Salamov A."/>
            <person name="Andreopoulos B."/>
            <person name="Cheng J.F."/>
            <person name="Woyke T."/>
            <person name="Pelin A."/>
            <person name="Henrissat B."/>
            <person name="Reynolds N.K."/>
            <person name="Benny G.L."/>
            <person name="Smith M.E."/>
            <person name="James T.Y."/>
            <person name="Grigoriev I.V."/>
        </authorList>
    </citation>
    <scope>NUCLEOTIDE SEQUENCE [LARGE SCALE GENOMIC DNA]</scope>
    <source>
        <strain evidence="5">RSA 1356</strain>
    </source>
</reference>
<dbReference type="STRING" id="78915.A0A4P9XML2"/>
<evidence type="ECO:0000313" key="4">
    <source>
        <dbReference type="EMBL" id="RKP07154.1"/>
    </source>
</evidence>
<dbReference type="InterPro" id="IPR051825">
    <property type="entry name" value="SRCIN1"/>
</dbReference>
<feature type="domain" description="Actin interacting protein 3 C-terminal" evidence="3">
    <location>
        <begin position="1"/>
        <end position="259"/>
    </location>
</feature>
<dbReference type="GO" id="GO:0005737">
    <property type="term" value="C:cytoplasm"/>
    <property type="evidence" value="ECO:0007669"/>
    <property type="project" value="TreeGrafter"/>
</dbReference>
<gene>
    <name evidence="4" type="ORF">THASP1DRAFT_17490</name>
</gene>
<dbReference type="Proteomes" id="UP000271241">
    <property type="component" value="Unassembled WGS sequence"/>
</dbReference>
<name>A0A4P9XML2_9FUNG</name>
<dbReference type="GO" id="GO:0030010">
    <property type="term" value="P:establishment of cell polarity"/>
    <property type="evidence" value="ECO:0007669"/>
    <property type="project" value="TreeGrafter"/>
</dbReference>
<feature type="coiled-coil region" evidence="2">
    <location>
        <begin position="118"/>
        <end position="162"/>
    </location>
</feature>
<protein>
    <submittedName>
        <fullName evidence="4">Actin interacting protein 3</fullName>
    </submittedName>
</protein>